<comment type="caution">
    <text evidence="1">The sequence shown here is derived from an EMBL/GenBank/DDBJ whole genome shotgun (WGS) entry which is preliminary data.</text>
</comment>
<dbReference type="Proteomes" id="UP000633936">
    <property type="component" value="Unassembled WGS sequence"/>
</dbReference>
<dbReference type="EMBL" id="JACOQE010000008">
    <property type="protein sequence ID" value="MBC5741201.1"/>
    <property type="molecule type" value="Genomic_DNA"/>
</dbReference>
<keyword evidence="2" id="KW-1185">Reference proteome</keyword>
<name>A0ABR7I3V8_9FIRM</name>
<organism evidence="1 2">
    <name type="scientific">Blautia intestinalis</name>
    <dbReference type="NCBI Taxonomy" id="2763028"/>
    <lineage>
        <taxon>Bacteria</taxon>
        <taxon>Bacillati</taxon>
        <taxon>Bacillota</taxon>
        <taxon>Clostridia</taxon>
        <taxon>Lachnospirales</taxon>
        <taxon>Lachnospiraceae</taxon>
        <taxon>Blautia</taxon>
    </lineage>
</organism>
<evidence type="ECO:0000313" key="2">
    <source>
        <dbReference type="Proteomes" id="UP000633936"/>
    </source>
</evidence>
<proteinExistence type="predicted"/>
<gene>
    <name evidence="1" type="ORF">H8Z79_12270</name>
</gene>
<protein>
    <submittedName>
        <fullName evidence="1">Uncharacterized protein</fullName>
    </submittedName>
</protein>
<sequence length="48" mass="5673">MALVRWLLEDLIITDTSKENVFELQENYPCCSRDMVITAGNREHYKLL</sequence>
<reference evidence="1 2" key="1">
    <citation type="submission" date="2020-08" db="EMBL/GenBank/DDBJ databases">
        <title>Genome public.</title>
        <authorList>
            <person name="Liu C."/>
            <person name="Sun Q."/>
        </authorList>
    </citation>
    <scope>NUCLEOTIDE SEQUENCE [LARGE SCALE GENOMIC DNA]</scope>
    <source>
        <strain evidence="1 2">27-44</strain>
    </source>
</reference>
<dbReference type="RefSeq" id="WP_015541319.1">
    <property type="nucleotide sequence ID" value="NZ_JACOQE010000008.1"/>
</dbReference>
<accession>A0ABR7I3V8</accession>
<evidence type="ECO:0000313" key="1">
    <source>
        <dbReference type="EMBL" id="MBC5741201.1"/>
    </source>
</evidence>